<organism evidence="1 2">
    <name type="scientific">Punica granatum</name>
    <name type="common">Pomegranate</name>
    <dbReference type="NCBI Taxonomy" id="22663"/>
    <lineage>
        <taxon>Eukaryota</taxon>
        <taxon>Viridiplantae</taxon>
        <taxon>Streptophyta</taxon>
        <taxon>Embryophyta</taxon>
        <taxon>Tracheophyta</taxon>
        <taxon>Spermatophyta</taxon>
        <taxon>Magnoliopsida</taxon>
        <taxon>eudicotyledons</taxon>
        <taxon>Gunneridae</taxon>
        <taxon>Pentapetalae</taxon>
        <taxon>rosids</taxon>
        <taxon>malvids</taxon>
        <taxon>Myrtales</taxon>
        <taxon>Lythraceae</taxon>
        <taxon>Punica</taxon>
    </lineage>
</organism>
<dbReference type="Proteomes" id="UP000233551">
    <property type="component" value="Unassembled WGS sequence"/>
</dbReference>
<accession>A0A2I0HZJ2</accession>
<gene>
    <name evidence="1" type="ORF">CRG98_042464</name>
</gene>
<comment type="caution">
    <text evidence="1">The sequence shown here is derived from an EMBL/GenBank/DDBJ whole genome shotgun (WGS) entry which is preliminary data.</text>
</comment>
<reference evidence="1 2" key="1">
    <citation type="submission" date="2017-11" db="EMBL/GenBank/DDBJ databases">
        <title>De-novo sequencing of pomegranate (Punica granatum L.) genome.</title>
        <authorList>
            <person name="Akparov Z."/>
            <person name="Amiraslanov A."/>
            <person name="Hajiyeva S."/>
            <person name="Abbasov M."/>
            <person name="Kaur K."/>
            <person name="Hamwieh A."/>
            <person name="Solovyev V."/>
            <person name="Salamov A."/>
            <person name="Braich B."/>
            <person name="Kosarev P."/>
            <person name="Mahmoud A."/>
            <person name="Hajiyev E."/>
            <person name="Babayeva S."/>
            <person name="Izzatullayeva V."/>
            <person name="Mammadov A."/>
            <person name="Mammadov A."/>
            <person name="Sharifova S."/>
            <person name="Ojaghi J."/>
            <person name="Eynullazada K."/>
            <person name="Bayramov B."/>
            <person name="Abdulazimova A."/>
            <person name="Shahmuradov I."/>
        </authorList>
    </citation>
    <scope>NUCLEOTIDE SEQUENCE [LARGE SCALE GENOMIC DNA]</scope>
    <source>
        <strain evidence="2">cv. AG2017</strain>
        <tissue evidence="1">Leaf</tissue>
    </source>
</reference>
<name>A0A2I0HZJ2_PUNGR</name>
<dbReference type="AlphaFoldDB" id="A0A2I0HZJ2"/>
<dbReference type="EMBL" id="PGOL01004548">
    <property type="protein sequence ID" value="PKI37129.1"/>
    <property type="molecule type" value="Genomic_DNA"/>
</dbReference>
<evidence type="ECO:0000313" key="1">
    <source>
        <dbReference type="EMBL" id="PKI37129.1"/>
    </source>
</evidence>
<keyword evidence="2" id="KW-1185">Reference proteome</keyword>
<evidence type="ECO:0000313" key="2">
    <source>
        <dbReference type="Proteomes" id="UP000233551"/>
    </source>
</evidence>
<sequence length="88" mass="10044">MVATIYRNGGWHWPRSSDPQSLMVQNLALQLSFVEADKVVWKASKAGRWRAGSEDDQSRNGAFMGRMFHFMTVDREGMKKEDAHGNDN</sequence>
<protein>
    <submittedName>
        <fullName evidence="1">Uncharacterized protein</fullName>
    </submittedName>
</protein>
<proteinExistence type="predicted"/>